<dbReference type="GeneID" id="19305035"/>
<keyword evidence="2" id="KW-1185">Reference proteome</keyword>
<protein>
    <submittedName>
        <fullName evidence="1">Uncharacterized protein</fullName>
    </submittedName>
</protein>
<proteinExistence type="predicted"/>
<dbReference type="KEGG" id="gtr:GLOTRDRAFT_21338"/>
<evidence type="ECO:0000313" key="2">
    <source>
        <dbReference type="Proteomes" id="UP000030669"/>
    </source>
</evidence>
<dbReference type="HOGENOM" id="CLU_018544_6_3_1"/>
<evidence type="ECO:0000313" key="1">
    <source>
        <dbReference type="EMBL" id="EPQ56331.1"/>
    </source>
</evidence>
<dbReference type="EMBL" id="KB469300">
    <property type="protein sequence ID" value="EPQ56331.1"/>
    <property type="molecule type" value="Genomic_DNA"/>
</dbReference>
<feature type="non-terminal residue" evidence="1">
    <location>
        <position position="1"/>
    </location>
</feature>
<accession>S7Q8L9</accession>
<dbReference type="Proteomes" id="UP000030669">
    <property type="component" value="Unassembled WGS sequence"/>
</dbReference>
<gene>
    <name evidence="1" type="ORF">GLOTRDRAFT_21338</name>
</gene>
<reference evidence="1 2" key="1">
    <citation type="journal article" date="2012" name="Science">
        <title>The Paleozoic origin of enzymatic lignin decomposition reconstructed from 31 fungal genomes.</title>
        <authorList>
            <person name="Floudas D."/>
            <person name="Binder M."/>
            <person name="Riley R."/>
            <person name="Barry K."/>
            <person name="Blanchette R.A."/>
            <person name="Henrissat B."/>
            <person name="Martinez A.T."/>
            <person name="Otillar R."/>
            <person name="Spatafora J.W."/>
            <person name="Yadav J.S."/>
            <person name="Aerts A."/>
            <person name="Benoit I."/>
            <person name="Boyd A."/>
            <person name="Carlson A."/>
            <person name="Copeland A."/>
            <person name="Coutinho P.M."/>
            <person name="de Vries R.P."/>
            <person name="Ferreira P."/>
            <person name="Findley K."/>
            <person name="Foster B."/>
            <person name="Gaskell J."/>
            <person name="Glotzer D."/>
            <person name="Gorecki P."/>
            <person name="Heitman J."/>
            <person name="Hesse C."/>
            <person name="Hori C."/>
            <person name="Igarashi K."/>
            <person name="Jurgens J.A."/>
            <person name="Kallen N."/>
            <person name="Kersten P."/>
            <person name="Kohler A."/>
            <person name="Kuees U."/>
            <person name="Kumar T.K.A."/>
            <person name="Kuo A."/>
            <person name="LaButti K."/>
            <person name="Larrondo L.F."/>
            <person name="Lindquist E."/>
            <person name="Ling A."/>
            <person name="Lombard V."/>
            <person name="Lucas S."/>
            <person name="Lundell T."/>
            <person name="Martin R."/>
            <person name="McLaughlin D.J."/>
            <person name="Morgenstern I."/>
            <person name="Morin E."/>
            <person name="Murat C."/>
            <person name="Nagy L.G."/>
            <person name="Nolan M."/>
            <person name="Ohm R.A."/>
            <person name="Patyshakuliyeva A."/>
            <person name="Rokas A."/>
            <person name="Ruiz-Duenas F.J."/>
            <person name="Sabat G."/>
            <person name="Salamov A."/>
            <person name="Samejima M."/>
            <person name="Schmutz J."/>
            <person name="Slot J.C."/>
            <person name="St John F."/>
            <person name="Stenlid J."/>
            <person name="Sun H."/>
            <person name="Sun S."/>
            <person name="Syed K."/>
            <person name="Tsang A."/>
            <person name="Wiebenga A."/>
            <person name="Young D."/>
            <person name="Pisabarro A."/>
            <person name="Eastwood D.C."/>
            <person name="Martin F."/>
            <person name="Cullen D."/>
            <person name="Grigoriev I.V."/>
            <person name="Hibbett D.S."/>
        </authorList>
    </citation>
    <scope>NUCLEOTIDE SEQUENCE [LARGE SCALE GENOMIC DNA]</scope>
    <source>
        <strain evidence="1 2">ATCC 11539</strain>
    </source>
</reference>
<dbReference type="OrthoDB" id="2269034at2759"/>
<feature type="non-terminal residue" evidence="1">
    <location>
        <position position="62"/>
    </location>
</feature>
<dbReference type="RefSeq" id="XP_007864751.1">
    <property type="nucleotide sequence ID" value="XM_007866560.1"/>
</dbReference>
<name>S7Q8L9_GLOTA</name>
<dbReference type="OMA" id="DDQAVMH"/>
<sequence>IDDYGTLLSPLRRLPLELLSLIFIECLPEDTFITPDTLQAPLLLLQVCSTWRRAAMSTPSLW</sequence>
<dbReference type="AlphaFoldDB" id="S7Q8L9"/>
<organism evidence="1 2">
    <name type="scientific">Gloeophyllum trabeum (strain ATCC 11539 / FP-39264 / Madison 617)</name>
    <name type="common">Brown rot fungus</name>
    <dbReference type="NCBI Taxonomy" id="670483"/>
    <lineage>
        <taxon>Eukaryota</taxon>
        <taxon>Fungi</taxon>
        <taxon>Dikarya</taxon>
        <taxon>Basidiomycota</taxon>
        <taxon>Agaricomycotina</taxon>
        <taxon>Agaricomycetes</taxon>
        <taxon>Gloeophyllales</taxon>
        <taxon>Gloeophyllaceae</taxon>
        <taxon>Gloeophyllum</taxon>
    </lineage>
</organism>